<dbReference type="Gene3D" id="2.60.40.790">
    <property type="match status" value="1"/>
</dbReference>
<evidence type="ECO:0000313" key="4">
    <source>
        <dbReference type="Proteomes" id="UP000887572"/>
    </source>
</evidence>
<dbReference type="PROSITE" id="PS01031">
    <property type="entry name" value="SHSP"/>
    <property type="match status" value="1"/>
</dbReference>
<dbReference type="PANTHER" id="PTHR45640:SF35">
    <property type="entry name" value="HEAT SHOCK PROTEIN HSP-12.2"/>
    <property type="match status" value="1"/>
</dbReference>
<dbReference type="InterPro" id="IPR008978">
    <property type="entry name" value="HSP20-like_chaperone"/>
</dbReference>
<organism evidence="4 5">
    <name type="scientific">Globodera rostochiensis</name>
    <name type="common">Golden nematode worm</name>
    <name type="synonym">Heterodera rostochiensis</name>
    <dbReference type="NCBI Taxonomy" id="31243"/>
    <lineage>
        <taxon>Eukaryota</taxon>
        <taxon>Metazoa</taxon>
        <taxon>Ecdysozoa</taxon>
        <taxon>Nematoda</taxon>
        <taxon>Chromadorea</taxon>
        <taxon>Rhabditida</taxon>
        <taxon>Tylenchina</taxon>
        <taxon>Tylenchomorpha</taxon>
        <taxon>Tylenchoidea</taxon>
        <taxon>Heteroderidae</taxon>
        <taxon>Heteroderinae</taxon>
        <taxon>Globodera</taxon>
    </lineage>
</organism>
<keyword evidence="4" id="KW-1185">Reference proteome</keyword>
<accession>A0A914GZR2</accession>
<dbReference type="GO" id="GO:0051082">
    <property type="term" value="F:unfolded protein binding"/>
    <property type="evidence" value="ECO:0007669"/>
    <property type="project" value="TreeGrafter"/>
</dbReference>
<evidence type="ECO:0000256" key="1">
    <source>
        <dbReference type="PROSITE-ProRule" id="PRU00285"/>
    </source>
</evidence>
<dbReference type="PRINTS" id="PR00299">
    <property type="entry name" value="ACRYSTALLIN"/>
</dbReference>
<dbReference type="CDD" id="cd06526">
    <property type="entry name" value="metazoan_ACD"/>
    <property type="match status" value="1"/>
</dbReference>
<dbReference type="GO" id="GO:0009408">
    <property type="term" value="P:response to heat"/>
    <property type="evidence" value="ECO:0007669"/>
    <property type="project" value="TreeGrafter"/>
</dbReference>
<protein>
    <submittedName>
        <fullName evidence="5">SHSP domain-containing protein</fullName>
    </submittedName>
</protein>
<sequence>MSQIVDVTHDLATDLWDWPLQHEDGVVQVHNGHDCWEVALDAAFFRPDEIEINLSGDHLFIYCHHEERVDEHGWVKRELHRSYKVPEDVDTGTIRSHFTPNGILQLKALKKHAARRPSINVAVIAEEEPKKEKPKYGAAALAAQKPGKKLVVEVENAKIARPISPISPRENLFASAANFCSTQMPLGPFGWSWYNVALIGKS</sequence>
<proteinExistence type="inferred from homology"/>
<evidence type="ECO:0000256" key="2">
    <source>
        <dbReference type="RuleBase" id="RU003616"/>
    </source>
</evidence>
<name>A0A914GZR2_GLORO</name>
<dbReference type="GO" id="GO:0005634">
    <property type="term" value="C:nucleus"/>
    <property type="evidence" value="ECO:0007669"/>
    <property type="project" value="TreeGrafter"/>
</dbReference>
<dbReference type="Proteomes" id="UP000887572">
    <property type="component" value="Unplaced"/>
</dbReference>
<dbReference type="InterPro" id="IPR002068">
    <property type="entry name" value="A-crystallin/Hsp20_dom"/>
</dbReference>
<dbReference type="WBParaSite" id="Gr19_v10_g12854.t1">
    <property type="protein sequence ID" value="Gr19_v10_g12854.t1"/>
    <property type="gene ID" value="Gr19_v10_g12854"/>
</dbReference>
<dbReference type="GO" id="GO:0042026">
    <property type="term" value="P:protein refolding"/>
    <property type="evidence" value="ECO:0007669"/>
    <property type="project" value="TreeGrafter"/>
</dbReference>
<feature type="domain" description="SHSP" evidence="3">
    <location>
        <begin position="17"/>
        <end position="127"/>
    </location>
</feature>
<evidence type="ECO:0000259" key="3">
    <source>
        <dbReference type="PROSITE" id="PS01031"/>
    </source>
</evidence>
<dbReference type="PANTHER" id="PTHR45640">
    <property type="entry name" value="HEAT SHOCK PROTEIN HSP-12.2-RELATED"/>
    <property type="match status" value="1"/>
</dbReference>
<dbReference type="InterPro" id="IPR001436">
    <property type="entry name" value="Alpha-crystallin/sHSP_animal"/>
</dbReference>
<reference evidence="5" key="1">
    <citation type="submission" date="2022-11" db="UniProtKB">
        <authorList>
            <consortium name="WormBaseParasite"/>
        </authorList>
    </citation>
    <scope>IDENTIFICATION</scope>
</reference>
<dbReference type="AlphaFoldDB" id="A0A914GZR2"/>
<comment type="similarity">
    <text evidence="1 2">Belongs to the small heat shock protein (HSP20) family.</text>
</comment>
<dbReference type="Pfam" id="PF00011">
    <property type="entry name" value="HSP20"/>
    <property type="match status" value="1"/>
</dbReference>
<dbReference type="GO" id="GO:0005737">
    <property type="term" value="C:cytoplasm"/>
    <property type="evidence" value="ECO:0007669"/>
    <property type="project" value="TreeGrafter"/>
</dbReference>
<dbReference type="SUPFAM" id="SSF49764">
    <property type="entry name" value="HSP20-like chaperones"/>
    <property type="match status" value="1"/>
</dbReference>
<evidence type="ECO:0000313" key="5">
    <source>
        <dbReference type="WBParaSite" id="Gr19_v10_g12854.t1"/>
    </source>
</evidence>